<evidence type="ECO:0000313" key="2">
    <source>
        <dbReference type="EMBL" id="MBU2690661.1"/>
    </source>
</evidence>
<evidence type="ECO:0008006" key="4">
    <source>
        <dbReference type="Google" id="ProtNLM"/>
    </source>
</evidence>
<accession>A0A948RVC8</accession>
<comment type="caution">
    <text evidence="2">The sequence shown here is derived from an EMBL/GenBank/DDBJ whole genome shotgun (WGS) entry which is preliminary data.</text>
</comment>
<reference evidence="2" key="1">
    <citation type="submission" date="2021-05" db="EMBL/GenBank/DDBJ databases">
        <title>Energy efficiency and biological interactions define the core microbiome of deep oligotrophic groundwater.</title>
        <authorList>
            <person name="Mehrshad M."/>
            <person name="Lopez-Fernandez M."/>
            <person name="Bell E."/>
            <person name="Bernier-Latmani R."/>
            <person name="Bertilsson S."/>
            <person name="Dopson M."/>
        </authorList>
    </citation>
    <scope>NUCLEOTIDE SEQUENCE</scope>
    <source>
        <strain evidence="2">Modern_marine.mb.64</strain>
    </source>
</reference>
<organism evidence="2 3">
    <name type="scientific">Eiseniibacteriota bacterium</name>
    <dbReference type="NCBI Taxonomy" id="2212470"/>
    <lineage>
        <taxon>Bacteria</taxon>
        <taxon>Candidatus Eiseniibacteriota</taxon>
    </lineage>
</organism>
<name>A0A948RVC8_UNCEI</name>
<feature type="transmembrane region" description="Helical" evidence="1">
    <location>
        <begin position="6"/>
        <end position="26"/>
    </location>
</feature>
<feature type="transmembrane region" description="Helical" evidence="1">
    <location>
        <begin position="33"/>
        <end position="53"/>
    </location>
</feature>
<feature type="transmembrane region" description="Helical" evidence="1">
    <location>
        <begin position="59"/>
        <end position="78"/>
    </location>
</feature>
<evidence type="ECO:0000256" key="1">
    <source>
        <dbReference type="SAM" id="Phobius"/>
    </source>
</evidence>
<evidence type="ECO:0000313" key="3">
    <source>
        <dbReference type="Proteomes" id="UP000777784"/>
    </source>
</evidence>
<keyword evidence="1" id="KW-0472">Membrane</keyword>
<keyword evidence="1" id="KW-1133">Transmembrane helix</keyword>
<protein>
    <recommendedName>
        <fullName evidence="4">TIGR04086 family membrane protein</fullName>
    </recommendedName>
</protein>
<feature type="non-terminal residue" evidence="2">
    <location>
        <position position="1"/>
    </location>
</feature>
<keyword evidence="1" id="KW-0812">Transmembrane</keyword>
<sequence length="92" mass="9387">FAEQFGRSSWFVIGVILTFLAAAWAARGAHRAAWRYGAVAGVIAGITMLFPGFTISLQALGEFALTAAAGVLGGLLAGRVGKGGPSKRNAHG</sequence>
<dbReference type="EMBL" id="JAHJDP010000033">
    <property type="protein sequence ID" value="MBU2690661.1"/>
    <property type="molecule type" value="Genomic_DNA"/>
</dbReference>
<proteinExistence type="predicted"/>
<gene>
    <name evidence="2" type="ORF">KJ970_07005</name>
</gene>
<dbReference type="AlphaFoldDB" id="A0A948RVC8"/>
<dbReference type="Proteomes" id="UP000777784">
    <property type="component" value="Unassembled WGS sequence"/>
</dbReference>